<protein>
    <submittedName>
        <fullName evidence="5">Long-chain-fatty-acid-CoA ligase</fullName>
        <ecNumber evidence="5">6.2.1.-</ecNumber>
    </submittedName>
</protein>
<gene>
    <name evidence="5" type="primary">fadK_1</name>
    <name evidence="5" type="ORF">NCTC9128_07240</name>
</gene>
<dbReference type="AlphaFoldDB" id="A0A2X3F1X6"/>
<dbReference type="GO" id="GO:0006631">
    <property type="term" value="P:fatty acid metabolic process"/>
    <property type="evidence" value="ECO:0007669"/>
    <property type="project" value="TreeGrafter"/>
</dbReference>
<organism evidence="5 6">
    <name type="scientific">Klebsiella pneumoniae</name>
    <dbReference type="NCBI Taxonomy" id="573"/>
    <lineage>
        <taxon>Bacteria</taxon>
        <taxon>Pseudomonadati</taxon>
        <taxon>Pseudomonadota</taxon>
        <taxon>Gammaproteobacteria</taxon>
        <taxon>Enterobacterales</taxon>
        <taxon>Enterobacteriaceae</taxon>
        <taxon>Klebsiella/Raoultella group</taxon>
        <taxon>Klebsiella</taxon>
        <taxon>Klebsiella pneumoniae complex</taxon>
    </lineage>
</organism>
<accession>A0A2X3F1X6</accession>
<feature type="domain" description="AMP-dependent synthetase/ligase" evidence="4">
    <location>
        <begin position="34"/>
        <end position="330"/>
    </location>
</feature>
<evidence type="ECO:0000259" key="4">
    <source>
        <dbReference type="Pfam" id="PF00501"/>
    </source>
</evidence>
<dbReference type="PANTHER" id="PTHR43201">
    <property type="entry name" value="ACYL-COA SYNTHETASE"/>
    <property type="match status" value="1"/>
</dbReference>
<dbReference type="InterPro" id="IPR000873">
    <property type="entry name" value="AMP-dep_synth/lig_dom"/>
</dbReference>
<sequence>MPWRWRLRIGAICTAIFICGYSGRWRSLIAGWSLRKGDRILLAWGNHPAFCEVLFAALGLGIEVVPFSTKLKQAESEALVGHIAPQVVLFDATVQDWLKNTPDARAVSLSEWQALCLPEPLTRPPVPVNRDDTAVMMFTSGTTGEPKGAIITHNNLLCAIDAYTQKLNLTAADSTILAVPIYHITGLSALLALFISLGASIWLQHRFNAPQVITTLREQNITFLHGSPTIFILLCQAAREQSASHPGDFPALRTIACGAGHLSDGLIKELKTLFPHTAIQPIYGLTETTSPATIFPGDVWGSDKCGSSGQAIPGLAITIRNDRQQPLPRRANRPYLAKRRCGDPRILAAQRATPELRCAGLVLYRRSGLSRRRRLAVHQRPQQGHDQSRRRENLLHWSWKTFSLPIGEYGKLPSSRPPARSTAKSPWRLSCRMASIT</sequence>
<feature type="transmembrane region" description="Helical" evidence="3">
    <location>
        <begin position="7"/>
        <end position="24"/>
    </location>
</feature>
<evidence type="ECO:0000256" key="3">
    <source>
        <dbReference type="SAM" id="Phobius"/>
    </source>
</evidence>
<evidence type="ECO:0000313" key="5">
    <source>
        <dbReference type="EMBL" id="SQC41227.1"/>
    </source>
</evidence>
<dbReference type="InterPro" id="IPR042099">
    <property type="entry name" value="ANL_N_sf"/>
</dbReference>
<dbReference type="Pfam" id="PF00501">
    <property type="entry name" value="AMP-binding"/>
    <property type="match status" value="1"/>
</dbReference>
<dbReference type="Gene3D" id="3.40.50.12780">
    <property type="entry name" value="N-terminal domain of ligase-like"/>
    <property type="match status" value="1"/>
</dbReference>
<keyword evidence="2 5" id="KW-0436">Ligase</keyword>
<keyword evidence="3" id="KW-0812">Transmembrane</keyword>
<dbReference type="GO" id="GO:0031956">
    <property type="term" value="F:medium-chain fatty acid-CoA ligase activity"/>
    <property type="evidence" value="ECO:0007669"/>
    <property type="project" value="TreeGrafter"/>
</dbReference>
<keyword evidence="3" id="KW-0472">Membrane</keyword>
<dbReference type="InterPro" id="IPR020845">
    <property type="entry name" value="AMP-binding_CS"/>
</dbReference>
<dbReference type="EC" id="6.2.1.-" evidence="5"/>
<feature type="transmembrane region" description="Helical" evidence="3">
    <location>
        <begin position="181"/>
        <end position="203"/>
    </location>
</feature>
<feature type="transmembrane region" description="Helical" evidence="3">
    <location>
        <begin position="44"/>
        <end position="65"/>
    </location>
</feature>
<evidence type="ECO:0000256" key="2">
    <source>
        <dbReference type="ARBA" id="ARBA00022598"/>
    </source>
</evidence>
<dbReference type="SUPFAM" id="SSF56801">
    <property type="entry name" value="Acetyl-CoA synthetase-like"/>
    <property type="match status" value="1"/>
</dbReference>
<keyword evidence="3" id="KW-1133">Transmembrane helix</keyword>
<dbReference type="Proteomes" id="UP000251088">
    <property type="component" value="Unassembled WGS sequence"/>
</dbReference>
<evidence type="ECO:0000313" key="6">
    <source>
        <dbReference type="Proteomes" id="UP000251088"/>
    </source>
</evidence>
<comment type="similarity">
    <text evidence="1">Belongs to the ATP-dependent AMP-binding enzyme family.</text>
</comment>
<dbReference type="EMBL" id="UAWN01000016">
    <property type="protein sequence ID" value="SQC41227.1"/>
    <property type="molecule type" value="Genomic_DNA"/>
</dbReference>
<evidence type="ECO:0000256" key="1">
    <source>
        <dbReference type="ARBA" id="ARBA00006432"/>
    </source>
</evidence>
<dbReference type="PANTHER" id="PTHR43201:SF5">
    <property type="entry name" value="MEDIUM-CHAIN ACYL-COA LIGASE ACSF2, MITOCHONDRIAL"/>
    <property type="match status" value="1"/>
</dbReference>
<reference evidence="5 6" key="1">
    <citation type="submission" date="2018-06" db="EMBL/GenBank/DDBJ databases">
        <authorList>
            <consortium name="Pathogen Informatics"/>
            <person name="Doyle S."/>
        </authorList>
    </citation>
    <scope>NUCLEOTIDE SEQUENCE [LARGE SCALE GENOMIC DNA]</scope>
    <source>
        <strain evidence="5 6">NCTC9128</strain>
    </source>
</reference>
<dbReference type="PROSITE" id="PS00455">
    <property type="entry name" value="AMP_BINDING"/>
    <property type="match status" value="1"/>
</dbReference>
<proteinExistence type="inferred from homology"/>
<name>A0A2X3F1X6_KLEPN</name>